<comment type="caution">
    <text evidence="3">The sequence shown here is derived from an EMBL/GenBank/DDBJ whole genome shotgun (WGS) entry which is preliminary data.</text>
</comment>
<accession>A0A8H8DL75</accession>
<dbReference type="Proteomes" id="UP000673691">
    <property type="component" value="Unassembled WGS sequence"/>
</dbReference>
<evidence type="ECO:0000313" key="3">
    <source>
        <dbReference type="EMBL" id="KAG5462413.1"/>
    </source>
</evidence>
<evidence type="ECO:0000256" key="1">
    <source>
        <dbReference type="SAM" id="MobiDB-lite"/>
    </source>
</evidence>
<feature type="region of interest" description="Disordered" evidence="1">
    <location>
        <begin position="84"/>
        <end position="144"/>
    </location>
</feature>
<dbReference type="EMBL" id="JAEFCI010002170">
    <property type="protein sequence ID" value="KAG5462413.1"/>
    <property type="molecule type" value="Genomic_DNA"/>
</dbReference>
<dbReference type="OrthoDB" id="5088132at2759"/>
<name>A0A8H8DL75_9FUNG</name>
<organism evidence="3 4">
    <name type="scientific">Olpidium bornovanus</name>
    <dbReference type="NCBI Taxonomy" id="278681"/>
    <lineage>
        <taxon>Eukaryota</taxon>
        <taxon>Fungi</taxon>
        <taxon>Fungi incertae sedis</taxon>
        <taxon>Olpidiomycota</taxon>
        <taxon>Olpidiomycotina</taxon>
        <taxon>Olpidiomycetes</taxon>
        <taxon>Olpidiales</taxon>
        <taxon>Olpidiaceae</taxon>
        <taxon>Olpidium</taxon>
    </lineage>
</organism>
<protein>
    <recommendedName>
        <fullName evidence="2">Retrotransposon gag domain-containing protein</fullName>
    </recommendedName>
</protein>
<evidence type="ECO:0000313" key="4">
    <source>
        <dbReference type="Proteomes" id="UP000673691"/>
    </source>
</evidence>
<reference evidence="3 4" key="1">
    <citation type="journal article" name="Sci. Rep.">
        <title>Genome-scale phylogenetic analyses confirm Olpidium as the closest living zoosporic fungus to the non-flagellated, terrestrial fungi.</title>
        <authorList>
            <person name="Chang Y."/>
            <person name="Rochon D."/>
            <person name="Sekimoto S."/>
            <person name="Wang Y."/>
            <person name="Chovatia M."/>
            <person name="Sandor L."/>
            <person name="Salamov A."/>
            <person name="Grigoriev I.V."/>
            <person name="Stajich J.E."/>
            <person name="Spatafora J.W."/>
        </authorList>
    </citation>
    <scope>NUCLEOTIDE SEQUENCE [LARGE SCALE GENOMIC DNA]</scope>
    <source>
        <strain evidence="3">S191</strain>
    </source>
</reference>
<evidence type="ECO:0000259" key="2">
    <source>
        <dbReference type="Pfam" id="PF03732"/>
    </source>
</evidence>
<keyword evidence="4" id="KW-1185">Reference proteome</keyword>
<dbReference type="InterPro" id="IPR005162">
    <property type="entry name" value="Retrotrans_gag_dom"/>
</dbReference>
<gene>
    <name evidence="3" type="ORF">BJ554DRAFT_5267</name>
</gene>
<proteinExistence type="predicted"/>
<dbReference type="Pfam" id="PF03732">
    <property type="entry name" value="Retrotrans_gag"/>
    <property type="match status" value="1"/>
</dbReference>
<dbReference type="AlphaFoldDB" id="A0A8H8DL75"/>
<feature type="domain" description="Retrotransposon gag" evidence="2">
    <location>
        <begin position="21"/>
        <end position="64"/>
    </location>
</feature>
<sequence>MLADEAAAWYQSLAGSVPNFTERLASLQQTGSVRQYTEEFRRLALLLPDLTEADKFFAYKRGLSDGLQRDLRVMRVTSLEEAIPVTEELDEIDRQRRRGPGRSQGHPQSGQARRPGPPDKGPVPMDLSAVATTREPTPDMGNYR</sequence>